<evidence type="ECO:0000313" key="3">
    <source>
        <dbReference type="EMBL" id="WXB14356.1"/>
    </source>
</evidence>
<keyword evidence="2" id="KW-0732">Signal</keyword>
<gene>
    <name evidence="3" type="ORF">LZC94_41840</name>
</gene>
<evidence type="ECO:0008006" key="5">
    <source>
        <dbReference type="Google" id="ProtNLM"/>
    </source>
</evidence>
<feature type="signal peptide" evidence="2">
    <location>
        <begin position="1"/>
        <end position="23"/>
    </location>
</feature>
<evidence type="ECO:0000256" key="1">
    <source>
        <dbReference type="SAM" id="MobiDB-lite"/>
    </source>
</evidence>
<feature type="region of interest" description="Disordered" evidence="1">
    <location>
        <begin position="26"/>
        <end position="66"/>
    </location>
</feature>
<sequence>MNMVRLAAALGIGILVSSAGFVACSSSDSSNNPPPAGKDGSTDSSTNTDTGTNPPPDAGPLEAGPSDPKSIKCNGAVCSSADHNCCVQSNGQQACNANPPAGPACNGAIEIHCDEQPDCNTGEVCCVDITVSTPLVACKPSANCKRTDNKYQLCKTDKECDTGVKCTTQNCNGLSVSSCGGIPGCN</sequence>
<dbReference type="RefSeq" id="WP_394823976.1">
    <property type="nucleotide sequence ID" value="NZ_CP089984.1"/>
</dbReference>
<reference evidence="3 4" key="1">
    <citation type="submission" date="2021-12" db="EMBL/GenBank/DDBJ databases">
        <title>Discovery of the Pendulisporaceae a myxobacterial family with distinct sporulation behavior and unique specialized metabolism.</title>
        <authorList>
            <person name="Garcia R."/>
            <person name="Popoff A."/>
            <person name="Bader C.D."/>
            <person name="Loehr J."/>
            <person name="Walesch S."/>
            <person name="Walt C."/>
            <person name="Boldt J."/>
            <person name="Bunk B."/>
            <person name="Haeckl F.J.F.P.J."/>
            <person name="Gunesch A.P."/>
            <person name="Birkelbach J."/>
            <person name="Nuebel U."/>
            <person name="Pietschmann T."/>
            <person name="Bach T."/>
            <person name="Mueller R."/>
        </authorList>
    </citation>
    <scope>NUCLEOTIDE SEQUENCE [LARGE SCALE GENOMIC DNA]</scope>
    <source>
        <strain evidence="3 4">MSr11954</strain>
    </source>
</reference>
<protein>
    <recommendedName>
        <fullName evidence="5">Secreted protein</fullName>
    </recommendedName>
</protein>
<dbReference type="EMBL" id="CP089984">
    <property type="protein sequence ID" value="WXB14356.1"/>
    <property type="molecule type" value="Genomic_DNA"/>
</dbReference>
<organism evidence="3 4">
    <name type="scientific">Pendulispora albinea</name>
    <dbReference type="NCBI Taxonomy" id="2741071"/>
    <lineage>
        <taxon>Bacteria</taxon>
        <taxon>Pseudomonadati</taxon>
        <taxon>Myxococcota</taxon>
        <taxon>Myxococcia</taxon>
        <taxon>Myxococcales</taxon>
        <taxon>Sorangiineae</taxon>
        <taxon>Pendulisporaceae</taxon>
        <taxon>Pendulispora</taxon>
    </lineage>
</organism>
<name>A0ABZ2LX69_9BACT</name>
<proteinExistence type="predicted"/>
<dbReference type="PROSITE" id="PS51257">
    <property type="entry name" value="PROKAR_LIPOPROTEIN"/>
    <property type="match status" value="1"/>
</dbReference>
<accession>A0ABZ2LX69</accession>
<evidence type="ECO:0000256" key="2">
    <source>
        <dbReference type="SAM" id="SignalP"/>
    </source>
</evidence>
<keyword evidence="4" id="KW-1185">Reference proteome</keyword>
<dbReference type="Proteomes" id="UP001370348">
    <property type="component" value="Chromosome"/>
</dbReference>
<feature type="chain" id="PRO_5045388692" description="Secreted protein" evidence="2">
    <location>
        <begin position="24"/>
        <end position="186"/>
    </location>
</feature>
<feature type="compositionally biased region" description="Low complexity" evidence="1">
    <location>
        <begin position="42"/>
        <end position="52"/>
    </location>
</feature>
<evidence type="ECO:0000313" key="4">
    <source>
        <dbReference type="Proteomes" id="UP001370348"/>
    </source>
</evidence>